<proteinExistence type="inferred from homology"/>
<sequence>MKKTTNLILIPAFSNNKNISQHNLRLVNNNPLLYYVLRTCIDAKCADVFVVTDSEAIQEVSLQYTPNVIFLKDTNLSNSEKIIKNALDAFKESNFNYKKCLVIFSDLPLIEKNTIRKFFPKISKNHTVTGYVENSDTFTKSSLKHNLSKLSVQENIVSSRTIFGFDIQYFLKNKKFNPSYVGIKLSPTEGFIAKNYHDLEQIEKILNRRKILVCVNGSNKIGLGHVYNMITILNYLRNNEILIVMEKSKNLGHQKLRKQLYKVKFYSNNKEFNGILQNFKPDLIFNDILYTTTSYMKKLRKSNSFIVNFEDLGPGSDLADLVFNPIYVTNKTKPRKFFGSNYACVRDEFRILHSKPIRKKVKNILLTFGGTDPQNLTLPVLELLSKNNFKQKIVVILGMGNAHKNKIKKLVFQMNQNSQNVRIIEQSDIMAKYIRESDFVITANGRTVFEIASLKVPMITVSVHEREELHKFSRISGGAIHLGSINNLTMKSFQNAIIKMMDYDFRLELRKNLEKHDLLNGVHEIIRIINTKFDDQKI</sequence>
<dbReference type="AlphaFoldDB" id="A0A0C5BWB0"/>
<dbReference type="PATRIC" id="fig|1582439.9.peg.41"/>
<accession>A0A0C5BWB0</accession>
<dbReference type="HOGENOM" id="CLU_503149_0_0_2"/>
<dbReference type="Gene3D" id="3.90.550.10">
    <property type="entry name" value="Spore Coat Polysaccharide Biosynthesis Protein SpsA, Chain A"/>
    <property type="match status" value="1"/>
</dbReference>
<dbReference type="PANTHER" id="PTHR21015:SF22">
    <property type="entry name" value="GLYCOSYLTRANSFERASE"/>
    <property type="match status" value="1"/>
</dbReference>
<dbReference type="SUPFAM" id="SSF53756">
    <property type="entry name" value="UDP-Glycosyltransferase/glycogen phosphorylase"/>
    <property type="match status" value="1"/>
</dbReference>
<dbReference type="GO" id="GO:0016758">
    <property type="term" value="F:hexosyltransferase activity"/>
    <property type="evidence" value="ECO:0007669"/>
    <property type="project" value="InterPro"/>
</dbReference>
<evidence type="ECO:0000259" key="2">
    <source>
        <dbReference type="Pfam" id="PF04101"/>
    </source>
</evidence>
<dbReference type="RefSeq" id="WP_148702294.1">
    <property type="nucleotide sequence ID" value="NZ_CP010868.1"/>
</dbReference>
<dbReference type="PANTHER" id="PTHR21015">
    <property type="entry name" value="UDP-N-ACETYLGLUCOSAMINE--N-ACETYLMURAMYL-(PENTAPEPTIDE) PYROPHOSPHORYL-UNDECAPRENOL N-ACETYLGLUCOSAMINE TRANSFERASE 1"/>
    <property type="match status" value="1"/>
</dbReference>
<dbReference type="Gene3D" id="3.40.50.11190">
    <property type="match status" value="1"/>
</dbReference>
<dbReference type="InterPro" id="IPR003329">
    <property type="entry name" value="Cytidylyl_trans"/>
</dbReference>
<dbReference type="InterPro" id="IPR007235">
    <property type="entry name" value="Glyco_trans_28_C"/>
</dbReference>
<dbReference type="GeneID" id="41599214"/>
<dbReference type="Pfam" id="PF04101">
    <property type="entry name" value="Glyco_tran_28_C"/>
    <property type="match status" value="1"/>
</dbReference>
<comment type="similarity">
    <text evidence="1">Belongs to the glycosyltransferase 28 family.</text>
</comment>
<gene>
    <name evidence="3" type="ORF">NPIRD3C_0041</name>
</gene>
<organism evidence="3 4">
    <name type="scientific">Nitrosopumilus piranensis</name>
    <dbReference type="NCBI Taxonomy" id="1582439"/>
    <lineage>
        <taxon>Archaea</taxon>
        <taxon>Nitrososphaerota</taxon>
        <taxon>Nitrososphaeria</taxon>
        <taxon>Nitrosopumilales</taxon>
        <taxon>Nitrosopumilaceae</taxon>
        <taxon>Nitrosopumilus</taxon>
    </lineage>
</organism>
<evidence type="ECO:0000256" key="1">
    <source>
        <dbReference type="ARBA" id="ARBA00006962"/>
    </source>
</evidence>
<feature type="domain" description="Glycosyl transferase family 28 C-terminal" evidence="2">
    <location>
        <begin position="366"/>
        <end position="465"/>
    </location>
</feature>
<protein>
    <submittedName>
        <fullName evidence="3">Putative CMP-N-acetylneuraminic acid synthetase NeuA</fullName>
    </submittedName>
</protein>
<dbReference type="OrthoDB" id="10155at2157"/>
<reference evidence="3 4" key="3">
    <citation type="journal article" date="2019" name="Int. J. Syst. Evol. Microbiol.">
        <title>Nitrosopumilus adriaticus sp. nov. and Nitrosopumilus piranensis sp. nov., two ammonia-oxidizing archaea from the Adriatic Sea and members of the class Nitrososphaeria.</title>
        <authorList>
            <person name="Bayer B."/>
            <person name="Vojvoda J."/>
            <person name="Reinthaler T."/>
            <person name="Reyes C."/>
            <person name="Pinto M."/>
            <person name="Herndl G.J."/>
        </authorList>
    </citation>
    <scope>NUCLEOTIDE SEQUENCE [LARGE SCALE GENOMIC DNA]</scope>
    <source>
        <strain evidence="3 4">D3C</strain>
    </source>
</reference>
<dbReference type="Gene3D" id="3.40.50.2000">
    <property type="entry name" value="Glycogen Phosphorylase B"/>
    <property type="match status" value="1"/>
</dbReference>
<dbReference type="InterPro" id="IPR029044">
    <property type="entry name" value="Nucleotide-diphossugar_trans"/>
</dbReference>
<dbReference type="Proteomes" id="UP000032027">
    <property type="component" value="Chromosome"/>
</dbReference>
<keyword evidence="4" id="KW-1185">Reference proteome</keyword>
<reference evidence="3 4" key="2">
    <citation type="journal article" date="2016" name="ISME J.">
        <title>Physiological and genomic characterization of two novel marine thaumarchaeal strains indicates niche differentiation.</title>
        <authorList>
            <person name="Bayer B."/>
            <person name="Vojvoda J."/>
            <person name="Offre P."/>
            <person name="Alves R.J."/>
            <person name="Elisabeth N.H."/>
            <person name="Garcia J.A."/>
            <person name="Volland J.M."/>
            <person name="Srivastava A."/>
            <person name="Schleper C."/>
            <person name="Herndl G.J."/>
        </authorList>
    </citation>
    <scope>NUCLEOTIDE SEQUENCE [LARGE SCALE GENOMIC DNA]</scope>
    <source>
        <strain evidence="3 4">D3C</strain>
    </source>
</reference>
<dbReference type="EMBL" id="CP010868">
    <property type="protein sequence ID" value="AJM91265.1"/>
    <property type="molecule type" value="Genomic_DNA"/>
</dbReference>
<dbReference type="SUPFAM" id="SSF53448">
    <property type="entry name" value="Nucleotide-diphospho-sugar transferases"/>
    <property type="match status" value="1"/>
</dbReference>
<reference evidence="4" key="1">
    <citation type="submission" date="2015-02" db="EMBL/GenBank/DDBJ databases">
        <title>Characterization of two novel Thaumarchaeota isolated from the Northern Adriatic Sea.</title>
        <authorList>
            <person name="Bayer B."/>
            <person name="Vojvoda J."/>
            <person name="Offre P."/>
            <person name="Srivastava A."/>
            <person name="Elisabeth N."/>
            <person name="Garcia J.A.L."/>
            <person name="Schleper C."/>
            <person name="Herndl G.J."/>
        </authorList>
    </citation>
    <scope>NUCLEOTIDE SEQUENCE [LARGE SCALE GENOMIC DNA]</scope>
    <source>
        <strain evidence="4">D3C</strain>
    </source>
</reference>
<dbReference type="Pfam" id="PF02348">
    <property type="entry name" value="CTP_transf_3"/>
    <property type="match status" value="1"/>
</dbReference>
<dbReference type="STRING" id="1582439.NPIRD3C_0041"/>
<evidence type="ECO:0000313" key="3">
    <source>
        <dbReference type="EMBL" id="AJM91265.1"/>
    </source>
</evidence>
<dbReference type="KEGG" id="nid:NPIRD3C_0041"/>
<evidence type="ECO:0000313" key="4">
    <source>
        <dbReference type="Proteomes" id="UP000032027"/>
    </source>
</evidence>
<name>A0A0C5BWB0_9ARCH</name>